<organism evidence="2 3">
    <name type="scientific">Anoxynatronum sibiricum</name>
    <dbReference type="NCBI Taxonomy" id="210623"/>
    <lineage>
        <taxon>Bacteria</taxon>
        <taxon>Bacillati</taxon>
        <taxon>Bacillota</taxon>
        <taxon>Clostridia</taxon>
        <taxon>Eubacteriales</taxon>
        <taxon>Clostridiaceae</taxon>
        <taxon>Anoxynatronum</taxon>
    </lineage>
</organism>
<gene>
    <name evidence="2" type="ORF">AAIG11_14765</name>
</gene>
<name>A0ABU9VX56_9CLOT</name>
<dbReference type="RefSeq" id="WP_343187033.1">
    <property type="nucleotide sequence ID" value="NZ_JBCITM010000020.1"/>
</dbReference>
<reference evidence="2 3" key="1">
    <citation type="submission" date="2024-04" db="EMBL/GenBank/DDBJ databases">
        <title>Genome sequencing and metabolic network reconstruction of aminoacids and betaine degradation by Anoxynatronum sibiricum.</title>
        <authorList>
            <person name="Detkova E.N."/>
            <person name="Boltjanskaja Y.V."/>
            <person name="Mardanov A.V."/>
            <person name="Kevbrin V."/>
        </authorList>
    </citation>
    <scope>NUCLEOTIDE SEQUENCE [LARGE SCALE GENOMIC DNA]</scope>
    <source>
        <strain evidence="2 3">Z-7981</strain>
    </source>
</reference>
<comment type="caution">
    <text evidence="2">The sequence shown here is derived from an EMBL/GenBank/DDBJ whole genome shotgun (WGS) entry which is preliminary data.</text>
</comment>
<dbReference type="EMBL" id="JBCITM010000020">
    <property type="protein sequence ID" value="MEN1761746.1"/>
    <property type="molecule type" value="Genomic_DNA"/>
</dbReference>
<proteinExistence type="predicted"/>
<evidence type="ECO:0000256" key="1">
    <source>
        <dbReference type="SAM" id="MobiDB-lite"/>
    </source>
</evidence>
<evidence type="ECO:0008006" key="4">
    <source>
        <dbReference type="Google" id="ProtNLM"/>
    </source>
</evidence>
<accession>A0ABU9VX56</accession>
<feature type="region of interest" description="Disordered" evidence="1">
    <location>
        <begin position="103"/>
        <end position="125"/>
    </location>
</feature>
<protein>
    <recommendedName>
        <fullName evidence="4">DUF927 domain-containing protein</fullName>
    </recommendedName>
</protein>
<sequence length="713" mass="81009">MTKTDENFAIIRTPSENQDKQNVINPITFLNNHQGTEGLIKPITFLNNHQGTEGLIKPISFVGKNQENRSSNNLANPLQEGIADKQRKIRPITIEMNVPNLSTVPKEEKPTSEITPASKERTASSHHVTGIVKSFDNNETFSFKYQPLIEENYKLFIHQNKLAIEFNHEVQHLSNFAIEILEELVKNNGVSEERELLVRVTIGNEVILKQVALGDLSSPLFLKKVSDQRACLYKGPGFSKYVELFISHQIRCAPKRREYAFVGWTKIDNQNCYLHGGGAIGLNRADIFGDQSKRIEQDISSINPHEALAKTMELLNVYNDLSITSTLFLYRHLGVLKSLFLEAGFAPSFVLWLNGTTGSAKTTLSKLFFNIFNSSKEYIPSTFKDTKAAIEKKCFDHKDSVLLIDDLHPTTSRADQKKMEELANHIARLYGDSITKSRMTSQMEQQKEFPPRGLAVLTGEYTVAGDSTMARYIGTEIHKANVNFDLLTDLQRNTLYLSTHTCYFLHYVASNYDTIVTNLRRVFPSIRTELRNLHVHNRHIDAAACLVITSQILESYVHSIGKANHFFSPAQWKELILKTIELHSKKMYDENPGVMYLKAINMSLHTGKYKLLDLKNKHLASQDKPSLYCDDQYYYVHPEIGHHIAVHFWKDQGISYPVTKNGSFAHLDALGVLKKDADGKRAVKCSIPMGTVDRPRYLMIERKAMEKVLMSND</sequence>
<keyword evidence="3" id="KW-1185">Reference proteome</keyword>
<evidence type="ECO:0000313" key="3">
    <source>
        <dbReference type="Proteomes" id="UP001407405"/>
    </source>
</evidence>
<dbReference type="Proteomes" id="UP001407405">
    <property type="component" value="Unassembled WGS sequence"/>
</dbReference>
<evidence type="ECO:0000313" key="2">
    <source>
        <dbReference type="EMBL" id="MEN1761746.1"/>
    </source>
</evidence>